<dbReference type="InterPro" id="IPR001633">
    <property type="entry name" value="EAL_dom"/>
</dbReference>
<feature type="transmembrane region" description="Helical" evidence="1">
    <location>
        <begin position="212"/>
        <end position="232"/>
    </location>
</feature>
<dbReference type="PANTHER" id="PTHR44757:SF2">
    <property type="entry name" value="BIOFILM ARCHITECTURE MAINTENANCE PROTEIN MBAA"/>
    <property type="match status" value="1"/>
</dbReference>
<dbReference type="Proteomes" id="UP000292564">
    <property type="component" value="Unassembled WGS sequence"/>
</dbReference>
<name>A0A4Q7ZCI8_9ACTN</name>
<dbReference type="CDD" id="cd01948">
    <property type="entry name" value="EAL"/>
    <property type="match status" value="1"/>
</dbReference>
<dbReference type="PROSITE" id="PS50887">
    <property type="entry name" value="GGDEF"/>
    <property type="match status" value="1"/>
</dbReference>
<keyword evidence="5" id="KW-1185">Reference proteome</keyword>
<accession>A0A4Q7ZCI8</accession>
<dbReference type="Pfam" id="PF00563">
    <property type="entry name" value="EAL"/>
    <property type="match status" value="1"/>
</dbReference>
<dbReference type="Gene3D" id="3.20.20.450">
    <property type="entry name" value="EAL domain"/>
    <property type="match status" value="1"/>
</dbReference>
<dbReference type="SUPFAM" id="SSF141868">
    <property type="entry name" value="EAL domain-like"/>
    <property type="match status" value="1"/>
</dbReference>
<sequence length="790" mass="83173">MSAAQRRRVRGGHAAPAARRGLAPVAGAAATVAGALAWLALRDPHGPVPPGYAAGLAATAVAAFACHRIGSMIVLPRPVRSFWKRLSHTAMALFLASATAIWEMPDTHQRGMPPLVAAPLLVAVALAVMGFLQLPRVATSALRRTQLALDGATVAMAGALIFWFGVLDLAPAGIARSTQVGAALVGVGGLLALVVIGKAASSHDSLVPIPSLRTIAVAPLIAVIAAAVQVVGDDASRLMLLALGMPTVGTMLSVAAYLQLRGLDRPAPPPGRARCVLSSVLRVMPLVAVAGTAILVITVSARQLNWHQRALVTGAVLIVACVAARQLLGLRERARLLSGVRAKQAELEHLAMHDPLTGLANRARFSAVLAERLDAHLPASVLLIDLDDFKMVNETLGHAVGDQLLYEVAQRLLCDSAPGFVPARLGGDEFALLLDVDTPDAAEQAAARIVAALAVPFRVGEHHLLAHASVGVAPAEPGERADEVLRNADIAMYAAKDAGKASWARFEPRMRAEVVNHARLGSELHNALVRRELYLLYQPVYDIVTGQLAGVEALVRWEHPQRGNVPPGDFIGVAERSGLIVPMGSWVLRTACRQLSRWQAEYGGAAIARINVNVAARQLREASFVDEVTAVLRDTGLQPGNLVLEVTESSVLDGPHVRETLEALHELGVRLALDDFGTGQSSLSLLRAVPVDVLKLDKSFVDGICEGADRGRLAVAAAVAQLAEYLQLSAVAEGIESADQMNRLREMGYRLGQGFHLGRPLPADEVGAIMARSVPADGTLDGTAGVVRVA</sequence>
<dbReference type="RefSeq" id="WP_130507631.1">
    <property type="nucleotide sequence ID" value="NZ_SHKY01000001.1"/>
</dbReference>
<dbReference type="InterPro" id="IPR029787">
    <property type="entry name" value="Nucleotide_cyclase"/>
</dbReference>
<feature type="transmembrane region" description="Helical" evidence="1">
    <location>
        <begin position="310"/>
        <end position="328"/>
    </location>
</feature>
<gene>
    <name evidence="4" type="ORF">EV385_0086</name>
</gene>
<feature type="transmembrane region" description="Helical" evidence="1">
    <location>
        <begin position="179"/>
        <end position="200"/>
    </location>
</feature>
<protein>
    <submittedName>
        <fullName evidence="4">Diguanylate cyclase (GGDEF)-like protein</fullName>
    </submittedName>
</protein>
<dbReference type="OrthoDB" id="3273928at2"/>
<dbReference type="InterPro" id="IPR035919">
    <property type="entry name" value="EAL_sf"/>
</dbReference>
<dbReference type="Pfam" id="PF00990">
    <property type="entry name" value="GGDEF"/>
    <property type="match status" value="1"/>
</dbReference>
<dbReference type="AlphaFoldDB" id="A0A4Q7ZCI8"/>
<evidence type="ECO:0000313" key="4">
    <source>
        <dbReference type="EMBL" id="RZU48372.1"/>
    </source>
</evidence>
<proteinExistence type="predicted"/>
<reference evidence="4 5" key="1">
    <citation type="submission" date="2019-02" db="EMBL/GenBank/DDBJ databases">
        <title>Sequencing the genomes of 1000 actinobacteria strains.</title>
        <authorList>
            <person name="Klenk H.-P."/>
        </authorList>
    </citation>
    <scope>NUCLEOTIDE SEQUENCE [LARGE SCALE GENOMIC DNA]</scope>
    <source>
        <strain evidence="4 5">DSM 45162</strain>
    </source>
</reference>
<feature type="transmembrane region" description="Helical" evidence="1">
    <location>
        <begin position="116"/>
        <end position="135"/>
    </location>
</feature>
<dbReference type="CDD" id="cd01949">
    <property type="entry name" value="GGDEF"/>
    <property type="match status" value="1"/>
</dbReference>
<feature type="transmembrane region" description="Helical" evidence="1">
    <location>
        <begin position="53"/>
        <end position="74"/>
    </location>
</feature>
<dbReference type="EMBL" id="SHKY01000001">
    <property type="protein sequence ID" value="RZU48372.1"/>
    <property type="molecule type" value="Genomic_DNA"/>
</dbReference>
<comment type="caution">
    <text evidence="4">The sequence shown here is derived from an EMBL/GenBank/DDBJ whole genome shotgun (WGS) entry which is preliminary data.</text>
</comment>
<feature type="domain" description="EAL" evidence="2">
    <location>
        <begin position="517"/>
        <end position="774"/>
    </location>
</feature>
<feature type="transmembrane region" description="Helical" evidence="1">
    <location>
        <begin position="238"/>
        <end position="258"/>
    </location>
</feature>
<feature type="domain" description="GGDEF" evidence="3">
    <location>
        <begin position="377"/>
        <end position="508"/>
    </location>
</feature>
<keyword evidence="1" id="KW-0812">Transmembrane</keyword>
<dbReference type="Gene3D" id="3.30.70.270">
    <property type="match status" value="1"/>
</dbReference>
<dbReference type="PANTHER" id="PTHR44757">
    <property type="entry name" value="DIGUANYLATE CYCLASE DGCP"/>
    <property type="match status" value="1"/>
</dbReference>
<dbReference type="SMART" id="SM00052">
    <property type="entry name" value="EAL"/>
    <property type="match status" value="1"/>
</dbReference>
<dbReference type="InterPro" id="IPR000160">
    <property type="entry name" value="GGDEF_dom"/>
</dbReference>
<keyword evidence="1" id="KW-0472">Membrane</keyword>
<keyword evidence="1" id="KW-1133">Transmembrane helix</keyword>
<dbReference type="SUPFAM" id="SSF55073">
    <property type="entry name" value="Nucleotide cyclase"/>
    <property type="match status" value="1"/>
</dbReference>
<evidence type="ECO:0000256" key="1">
    <source>
        <dbReference type="SAM" id="Phobius"/>
    </source>
</evidence>
<evidence type="ECO:0000259" key="3">
    <source>
        <dbReference type="PROSITE" id="PS50887"/>
    </source>
</evidence>
<dbReference type="InterPro" id="IPR043128">
    <property type="entry name" value="Rev_trsase/Diguanyl_cyclase"/>
</dbReference>
<dbReference type="NCBIfam" id="TIGR00254">
    <property type="entry name" value="GGDEF"/>
    <property type="match status" value="1"/>
</dbReference>
<feature type="transmembrane region" description="Helical" evidence="1">
    <location>
        <begin position="147"/>
        <end position="167"/>
    </location>
</feature>
<evidence type="ECO:0000259" key="2">
    <source>
        <dbReference type="PROSITE" id="PS50883"/>
    </source>
</evidence>
<dbReference type="PROSITE" id="PS50883">
    <property type="entry name" value="EAL"/>
    <property type="match status" value="1"/>
</dbReference>
<feature type="transmembrane region" description="Helical" evidence="1">
    <location>
        <begin position="21"/>
        <end position="41"/>
    </location>
</feature>
<dbReference type="SMART" id="SM00267">
    <property type="entry name" value="GGDEF"/>
    <property type="match status" value="1"/>
</dbReference>
<evidence type="ECO:0000313" key="5">
    <source>
        <dbReference type="Proteomes" id="UP000292564"/>
    </source>
</evidence>
<organism evidence="4 5">
    <name type="scientific">Krasilnikovia cinnamomea</name>
    <dbReference type="NCBI Taxonomy" id="349313"/>
    <lineage>
        <taxon>Bacteria</taxon>
        <taxon>Bacillati</taxon>
        <taxon>Actinomycetota</taxon>
        <taxon>Actinomycetes</taxon>
        <taxon>Micromonosporales</taxon>
        <taxon>Micromonosporaceae</taxon>
        <taxon>Krasilnikovia</taxon>
    </lineage>
</organism>
<dbReference type="InterPro" id="IPR052155">
    <property type="entry name" value="Biofilm_reg_signaling"/>
</dbReference>
<feature type="transmembrane region" description="Helical" evidence="1">
    <location>
        <begin position="279"/>
        <end position="298"/>
    </location>
</feature>